<gene>
    <name evidence="2" type="ORF">SSX86_019820</name>
</gene>
<organism evidence="2 3">
    <name type="scientific">Deinandra increscens subsp. villosa</name>
    <dbReference type="NCBI Taxonomy" id="3103831"/>
    <lineage>
        <taxon>Eukaryota</taxon>
        <taxon>Viridiplantae</taxon>
        <taxon>Streptophyta</taxon>
        <taxon>Embryophyta</taxon>
        <taxon>Tracheophyta</taxon>
        <taxon>Spermatophyta</taxon>
        <taxon>Magnoliopsida</taxon>
        <taxon>eudicotyledons</taxon>
        <taxon>Gunneridae</taxon>
        <taxon>Pentapetalae</taxon>
        <taxon>asterids</taxon>
        <taxon>campanulids</taxon>
        <taxon>Asterales</taxon>
        <taxon>Asteraceae</taxon>
        <taxon>Asteroideae</taxon>
        <taxon>Heliantheae alliance</taxon>
        <taxon>Madieae</taxon>
        <taxon>Madiinae</taxon>
        <taxon>Deinandra</taxon>
    </lineage>
</organism>
<evidence type="ECO:0000313" key="2">
    <source>
        <dbReference type="EMBL" id="KAK9062632.1"/>
    </source>
</evidence>
<dbReference type="PANTHER" id="PTHR46036:SF5">
    <property type="entry name" value="LACTOYLGLUTATHIONE LYASE"/>
    <property type="match status" value="1"/>
</dbReference>
<feature type="compositionally biased region" description="Polar residues" evidence="1">
    <location>
        <begin position="40"/>
        <end position="49"/>
    </location>
</feature>
<dbReference type="Gene3D" id="3.10.180.10">
    <property type="entry name" value="2,3-Dihydroxybiphenyl 1,2-Dioxygenase, domain 1"/>
    <property type="match status" value="1"/>
</dbReference>
<accession>A0AAP0CYF8</accession>
<proteinExistence type="predicted"/>
<reference evidence="2 3" key="1">
    <citation type="submission" date="2024-04" db="EMBL/GenBank/DDBJ databases">
        <title>The reference genome of an endangered Asteraceae, Deinandra increscens subsp. villosa, native to the Central Coast of California.</title>
        <authorList>
            <person name="Guilliams M."/>
            <person name="Hasenstab-Lehman K."/>
            <person name="Meyer R."/>
            <person name="Mcevoy S."/>
        </authorList>
    </citation>
    <scope>NUCLEOTIDE SEQUENCE [LARGE SCALE GENOMIC DNA]</scope>
    <source>
        <tissue evidence="2">Leaf</tissue>
    </source>
</reference>
<comment type="caution">
    <text evidence="2">The sequence shown here is derived from an EMBL/GenBank/DDBJ whole genome shotgun (WGS) entry which is preliminary data.</text>
</comment>
<evidence type="ECO:0000256" key="1">
    <source>
        <dbReference type="SAM" id="MobiDB-lite"/>
    </source>
</evidence>
<feature type="compositionally biased region" description="Basic residues" evidence="1">
    <location>
        <begin position="172"/>
        <end position="182"/>
    </location>
</feature>
<dbReference type="EMBL" id="JBCNJP010000019">
    <property type="protein sequence ID" value="KAK9062632.1"/>
    <property type="molecule type" value="Genomic_DNA"/>
</dbReference>
<feature type="region of interest" description="Disordered" evidence="1">
    <location>
        <begin position="123"/>
        <end position="182"/>
    </location>
</feature>
<feature type="compositionally biased region" description="Low complexity" evidence="1">
    <location>
        <begin position="129"/>
        <end position="148"/>
    </location>
</feature>
<feature type="region of interest" description="Disordered" evidence="1">
    <location>
        <begin position="40"/>
        <end position="67"/>
    </location>
</feature>
<sequence length="182" mass="19973">MVSPENTNWIYGYGLIEDIPVPDANFSAPASGFRLQFQPTFDGSSSNPSAEVDDSIVDSDIHNDSRSKKRTPAIAMMGYGPEDKNVILELTYSYGVTEYDKGNTYAQDQKKLQGQLIAEQEAMFGSKPSPMKQQSGKKGSKMSSGGPSNRRLSLGGAMHAPKADLHYIRATHNTRHSKKNQQ</sequence>
<protein>
    <submittedName>
        <fullName evidence="2">Uncharacterized protein</fullName>
    </submittedName>
</protein>
<dbReference type="AlphaFoldDB" id="A0AAP0CYF8"/>
<dbReference type="GO" id="GO:0004462">
    <property type="term" value="F:lactoylglutathione lyase activity"/>
    <property type="evidence" value="ECO:0007669"/>
    <property type="project" value="TreeGrafter"/>
</dbReference>
<dbReference type="GO" id="GO:0005737">
    <property type="term" value="C:cytoplasm"/>
    <property type="evidence" value="ECO:0007669"/>
    <property type="project" value="TreeGrafter"/>
</dbReference>
<dbReference type="PANTHER" id="PTHR46036">
    <property type="entry name" value="LACTOYLGLUTATHIONE LYASE"/>
    <property type="match status" value="1"/>
</dbReference>
<evidence type="ECO:0000313" key="3">
    <source>
        <dbReference type="Proteomes" id="UP001408789"/>
    </source>
</evidence>
<name>A0AAP0CYF8_9ASTR</name>
<dbReference type="Proteomes" id="UP001408789">
    <property type="component" value="Unassembled WGS sequence"/>
</dbReference>
<keyword evidence="3" id="KW-1185">Reference proteome</keyword>
<dbReference type="InterPro" id="IPR029068">
    <property type="entry name" value="Glyas_Bleomycin-R_OHBP_Dase"/>
</dbReference>
<dbReference type="GO" id="GO:0019243">
    <property type="term" value="P:methylglyoxal catabolic process to D-lactate via S-lactoyl-glutathione"/>
    <property type="evidence" value="ECO:0007669"/>
    <property type="project" value="TreeGrafter"/>
</dbReference>